<name>A0ABP9K3T9_9NOCA</name>
<dbReference type="PANTHER" id="PTHR30157">
    <property type="entry name" value="FERRIC REDUCTASE, NADPH-DEPENDENT"/>
    <property type="match status" value="1"/>
</dbReference>
<dbReference type="InterPro" id="IPR017927">
    <property type="entry name" value="FAD-bd_FR_type"/>
</dbReference>
<dbReference type="InterPro" id="IPR007037">
    <property type="entry name" value="SIP_rossman_dom"/>
</dbReference>
<evidence type="ECO:0000259" key="1">
    <source>
        <dbReference type="PROSITE" id="PS51384"/>
    </source>
</evidence>
<dbReference type="PROSITE" id="PS51384">
    <property type="entry name" value="FAD_FR"/>
    <property type="match status" value="1"/>
</dbReference>
<dbReference type="RefSeq" id="WP_345495094.1">
    <property type="nucleotide sequence ID" value="NZ_BAABJM010000002.1"/>
</dbReference>
<keyword evidence="3" id="KW-1185">Reference proteome</keyword>
<proteinExistence type="predicted"/>
<dbReference type="Gene3D" id="2.40.30.10">
    <property type="entry name" value="Translation factors"/>
    <property type="match status" value="1"/>
</dbReference>
<protein>
    <submittedName>
        <fullName evidence="2">Siderophore-interacting protein</fullName>
    </submittedName>
</protein>
<comment type="caution">
    <text evidence="2">The sequence shown here is derived from an EMBL/GenBank/DDBJ whole genome shotgun (WGS) entry which is preliminary data.</text>
</comment>
<feature type="domain" description="FAD-binding FR-type" evidence="1">
    <location>
        <begin position="15"/>
        <end position="123"/>
    </location>
</feature>
<sequence length="239" mass="26088">MGKGFDGLIMKTWRADNYQLTATSVETVTDKYIRIGFTGGGLLADIPSHPTQWIRLWIDDGTGKLRQRGYTLVDPVPAEDTFDIEFAVHHGPASLWAAQAEPGDQLEASIIAKGVGASTFVVPDPAPSEFVIFGDTASLPAINSLLDALGEIPARVWLEWQYESDKTLPVRSGPATEVTWLQRVDGGRLMREQAEQITCDPGGFGWVACDGATTRSITKTLKTTHALPKESIKAQAYWK</sequence>
<dbReference type="Pfam" id="PF08021">
    <property type="entry name" value="FAD_binding_9"/>
    <property type="match status" value="1"/>
</dbReference>
<dbReference type="InterPro" id="IPR017938">
    <property type="entry name" value="Riboflavin_synthase-like_b-brl"/>
</dbReference>
<organism evidence="2 3">
    <name type="scientific">Nocardia callitridis</name>
    <dbReference type="NCBI Taxonomy" id="648753"/>
    <lineage>
        <taxon>Bacteria</taxon>
        <taxon>Bacillati</taxon>
        <taxon>Actinomycetota</taxon>
        <taxon>Actinomycetes</taxon>
        <taxon>Mycobacteriales</taxon>
        <taxon>Nocardiaceae</taxon>
        <taxon>Nocardia</taxon>
    </lineage>
</organism>
<dbReference type="EMBL" id="BAABJM010000002">
    <property type="protein sequence ID" value="GAA5050789.1"/>
    <property type="molecule type" value="Genomic_DNA"/>
</dbReference>
<dbReference type="InterPro" id="IPR039374">
    <property type="entry name" value="SIP_fam"/>
</dbReference>
<accession>A0ABP9K3T9</accession>
<dbReference type="PANTHER" id="PTHR30157:SF0">
    <property type="entry name" value="NADPH-DEPENDENT FERRIC-CHELATE REDUCTASE"/>
    <property type="match status" value="1"/>
</dbReference>
<dbReference type="InterPro" id="IPR039261">
    <property type="entry name" value="FNR_nucleotide-bd"/>
</dbReference>
<dbReference type="CDD" id="cd06193">
    <property type="entry name" value="siderophore_interacting"/>
    <property type="match status" value="1"/>
</dbReference>
<dbReference type="InterPro" id="IPR013113">
    <property type="entry name" value="SIP_FAD-bd"/>
</dbReference>
<dbReference type="SUPFAM" id="SSF63380">
    <property type="entry name" value="Riboflavin synthase domain-like"/>
    <property type="match status" value="1"/>
</dbReference>
<dbReference type="Pfam" id="PF04954">
    <property type="entry name" value="SIP"/>
    <property type="match status" value="1"/>
</dbReference>
<dbReference type="Gene3D" id="3.40.50.80">
    <property type="entry name" value="Nucleotide-binding domain of ferredoxin-NADP reductase (FNR) module"/>
    <property type="match status" value="1"/>
</dbReference>
<evidence type="ECO:0000313" key="2">
    <source>
        <dbReference type="EMBL" id="GAA5050789.1"/>
    </source>
</evidence>
<reference evidence="3" key="1">
    <citation type="journal article" date="2019" name="Int. J. Syst. Evol. Microbiol.">
        <title>The Global Catalogue of Microorganisms (GCM) 10K type strain sequencing project: providing services to taxonomists for standard genome sequencing and annotation.</title>
        <authorList>
            <consortium name="The Broad Institute Genomics Platform"/>
            <consortium name="The Broad Institute Genome Sequencing Center for Infectious Disease"/>
            <person name="Wu L."/>
            <person name="Ma J."/>
        </authorList>
    </citation>
    <scope>NUCLEOTIDE SEQUENCE [LARGE SCALE GENOMIC DNA]</scope>
    <source>
        <strain evidence="3">JCM 18298</strain>
    </source>
</reference>
<gene>
    <name evidence="2" type="ORF">GCM10023318_21430</name>
</gene>
<dbReference type="Proteomes" id="UP001500603">
    <property type="component" value="Unassembled WGS sequence"/>
</dbReference>
<evidence type="ECO:0000313" key="3">
    <source>
        <dbReference type="Proteomes" id="UP001500603"/>
    </source>
</evidence>